<dbReference type="PANTHER" id="PTHR23079">
    <property type="entry name" value="RNA-DEPENDENT RNA POLYMERASE"/>
    <property type="match status" value="1"/>
</dbReference>
<dbReference type="GO" id="GO:0030422">
    <property type="term" value="P:siRNA processing"/>
    <property type="evidence" value="ECO:0007669"/>
    <property type="project" value="TreeGrafter"/>
</dbReference>
<dbReference type="PANTHER" id="PTHR23079:SF55">
    <property type="entry name" value="RNA-DIRECTED RNA POLYMERASE"/>
    <property type="match status" value="1"/>
</dbReference>
<keyword evidence="4" id="KW-1185">Reference proteome</keyword>
<accession>A0A1Y3BHK2</accession>
<dbReference type="GO" id="GO:0031380">
    <property type="term" value="C:nuclear RNA-directed RNA polymerase complex"/>
    <property type="evidence" value="ECO:0007669"/>
    <property type="project" value="TreeGrafter"/>
</dbReference>
<protein>
    <recommendedName>
        <fullName evidence="1">RNA-dependent RNA polymerase</fullName>
        <ecNumber evidence="1">2.7.7.48</ecNumber>
    </recommendedName>
</protein>
<name>A0A1Y3BHK2_EURMA</name>
<comment type="caution">
    <text evidence="3">The sequence shown here is derived from an EMBL/GenBank/DDBJ whole genome shotgun (WGS) entry which is preliminary data.</text>
</comment>
<gene>
    <name evidence="3" type="ORF">BLA29_001336</name>
</gene>
<dbReference type="InterPro" id="IPR007855">
    <property type="entry name" value="RDRP"/>
</dbReference>
<evidence type="ECO:0000313" key="4">
    <source>
        <dbReference type="Proteomes" id="UP000194236"/>
    </source>
</evidence>
<dbReference type="Pfam" id="PF05183">
    <property type="entry name" value="RdRP"/>
    <property type="match status" value="1"/>
</dbReference>
<dbReference type="Proteomes" id="UP000194236">
    <property type="component" value="Unassembled WGS sequence"/>
</dbReference>
<evidence type="ECO:0000256" key="1">
    <source>
        <dbReference type="RuleBase" id="RU363098"/>
    </source>
</evidence>
<dbReference type="InterPro" id="IPR057596">
    <property type="entry name" value="RDRP_core"/>
</dbReference>
<dbReference type="GO" id="GO:0003723">
    <property type="term" value="F:RNA binding"/>
    <property type="evidence" value="ECO:0007669"/>
    <property type="project" value="UniProtKB-KW"/>
</dbReference>
<evidence type="ECO:0000259" key="2">
    <source>
        <dbReference type="Pfam" id="PF05183"/>
    </source>
</evidence>
<comment type="similarity">
    <text evidence="1">Belongs to the RdRP family.</text>
</comment>
<organism evidence="3 4">
    <name type="scientific">Euroglyphus maynei</name>
    <name type="common">Mayne's house dust mite</name>
    <dbReference type="NCBI Taxonomy" id="6958"/>
    <lineage>
        <taxon>Eukaryota</taxon>
        <taxon>Metazoa</taxon>
        <taxon>Ecdysozoa</taxon>
        <taxon>Arthropoda</taxon>
        <taxon>Chelicerata</taxon>
        <taxon>Arachnida</taxon>
        <taxon>Acari</taxon>
        <taxon>Acariformes</taxon>
        <taxon>Sarcoptiformes</taxon>
        <taxon>Astigmata</taxon>
        <taxon>Psoroptidia</taxon>
        <taxon>Analgoidea</taxon>
        <taxon>Pyroglyphidae</taxon>
        <taxon>Pyroglyphinae</taxon>
        <taxon>Euroglyphus</taxon>
    </lineage>
</organism>
<dbReference type="EC" id="2.7.7.48" evidence="1"/>
<dbReference type="OrthoDB" id="6513042at2759"/>
<sequence length="1138" mass="132647">MEISFSSIQFLLIEIDCSSPTNAVCFELNSAPYLFIEKTFRSNDRTKWIRTKDLGQQFDSHLIGYAFGYRILLNDPNTLHSIIKLSYLCKERNRNFAFYIGRIDRIKIKNDQCTMGRLLTNVDRIFSNNFARNYACRVVLKSYRIVDRIICRHGILNDNNINDFLQNIKQLESDQLFEDCLYELDFKSSNTVIDLITEFDHIVHTDDKNRPKRISEQGHYGQTEQNNHYVIMRRAIMTPTRLKFFRPTACLRSRFSNIANLDYALRLTLSEDNNRMLNGAFTNTEFVKECIMPRLLAGIRIADRHYEFLGSSSSQMRDCGIVFYACDDKNQTAESIRNLVGNLSIFKRKVAKYIARFGLIFSQAIAYYHFDQSEMIYRCGDLTNGSFIFSDGGGIISNNLAKKIVPLLDTHPDYFPSAFQIRYGGCKGMLVRYDSNDDKDMIMFRESMIKYQADDDALGILKFSAPRSVYLNRPLIQILHEQQVPAQVFYTIITESTESLSKSLMFESNAYELMQLYHQRNLSYSKLHKADFSFLNEPFLRRILNHLLFYRLDELKRKARIKVPATNGRTAFGVMDETHQLNPGEVFFQYCHLDDDGLPTEKLVILQDQQVMVTKFPCLSLGDVRKFRAVNVKGLEHIVDCLVFPAKGQRPHADEMGGSDLDGDEYAIFWGTNLIFPGSNYRPMDFPSQQSPESEQDIVIEDIVKFYCDFLIGNNIGLVANCHLMLSDFHPKGLASKECLDLAAKYSVSLDFQKNGVNAKMEAKFIPDSSWIRPDFMVKRNGEFDVYLSTKILGIIHRHCSLMEDVIRASNTYLLANQENRLEKPNPDLVLNCWRLFEQEATKAFDHYCHLVIDHMEMLDIESEAALISNVYENRNDVATTVLNDLFIHFQSMFEQQARGKSDDERLLLISAWYAICFQRSDHIRYRYHDEPLFGMPFLVPNEMINLMKNVKKSIIAIPVTCKTIESEHIEMTCLIIMFWMDQLNGVFTGNANLRKKLKIFNRQSKRWYQIIEHRLIKQLIHKRLITIVDEYQRILTVIPNEQTDHHQVIAILFNQYLLYLYGLYNHLETLIANADLEQIFLLKYSILAVNFIEKLNHMENPPKDMTTQREKMFQYKLFLRLLIRNFRLETQGCETKN</sequence>
<keyword evidence="1" id="KW-0694">RNA-binding</keyword>
<dbReference type="GO" id="GO:0003968">
    <property type="term" value="F:RNA-directed RNA polymerase activity"/>
    <property type="evidence" value="ECO:0007669"/>
    <property type="project" value="UniProtKB-KW"/>
</dbReference>
<keyword evidence="1" id="KW-0548">Nucleotidyltransferase</keyword>
<evidence type="ECO:0000313" key="3">
    <source>
        <dbReference type="EMBL" id="OTF80411.1"/>
    </source>
</evidence>
<keyword evidence="1" id="KW-0696">RNA-directed RNA polymerase</keyword>
<keyword evidence="1" id="KW-0808">Transferase</keyword>
<feature type="domain" description="RDRP core" evidence="2">
    <location>
        <begin position="238"/>
        <end position="799"/>
    </location>
</feature>
<dbReference type="AlphaFoldDB" id="A0A1Y3BHK2"/>
<reference evidence="3 4" key="1">
    <citation type="submission" date="2017-03" db="EMBL/GenBank/DDBJ databases">
        <title>Genome Survey of Euroglyphus maynei.</title>
        <authorList>
            <person name="Arlian L.G."/>
            <person name="Morgan M.S."/>
            <person name="Rider S.D."/>
        </authorList>
    </citation>
    <scope>NUCLEOTIDE SEQUENCE [LARGE SCALE GENOMIC DNA]</scope>
    <source>
        <strain evidence="3">Arlian Lab</strain>
        <tissue evidence="3">Whole body</tissue>
    </source>
</reference>
<proteinExistence type="inferred from homology"/>
<comment type="catalytic activity">
    <reaction evidence="1">
        <text>RNA(n) + a ribonucleoside 5'-triphosphate = RNA(n+1) + diphosphate</text>
        <dbReference type="Rhea" id="RHEA:21248"/>
        <dbReference type="Rhea" id="RHEA-COMP:14527"/>
        <dbReference type="Rhea" id="RHEA-COMP:17342"/>
        <dbReference type="ChEBI" id="CHEBI:33019"/>
        <dbReference type="ChEBI" id="CHEBI:61557"/>
        <dbReference type="ChEBI" id="CHEBI:140395"/>
        <dbReference type="EC" id="2.7.7.48"/>
    </reaction>
</comment>
<dbReference type="EMBL" id="MUJZ01018319">
    <property type="protein sequence ID" value="OTF80411.1"/>
    <property type="molecule type" value="Genomic_DNA"/>
</dbReference>